<dbReference type="SUPFAM" id="SSF56436">
    <property type="entry name" value="C-type lectin-like"/>
    <property type="match status" value="1"/>
</dbReference>
<dbReference type="Gene3D" id="3.90.1580.10">
    <property type="entry name" value="paralog of FGE (formylglycine-generating enzyme)"/>
    <property type="match status" value="1"/>
</dbReference>
<dbReference type="EMBL" id="BJZO01000068">
    <property type="protein sequence ID" value="GEO82261.1"/>
    <property type="molecule type" value="Genomic_DNA"/>
</dbReference>
<dbReference type="InterPro" id="IPR051043">
    <property type="entry name" value="Sulfatase_Mod_Factor_Kinase"/>
</dbReference>
<name>A0A512H9X9_9PROT</name>
<feature type="domain" description="Sulfatase-modifying factor enzyme-like" evidence="1">
    <location>
        <begin position="48"/>
        <end position="276"/>
    </location>
</feature>
<dbReference type="InterPro" id="IPR016187">
    <property type="entry name" value="CTDL_fold"/>
</dbReference>
<organism evidence="2 3">
    <name type="scientific">Pararhodospirillum oryzae</name>
    <dbReference type="NCBI Taxonomy" id="478448"/>
    <lineage>
        <taxon>Bacteria</taxon>
        <taxon>Pseudomonadati</taxon>
        <taxon>Pseudomonadota</taxon>
        <taxon>Alphaproteobacteria</taxon>
        <taxon>Rhodospirillales</taxon>
        <taxon>Rhodospirillaceae</taxon>
        <taxon>Pararhodospirillum</taxon>
    </lineage>
</organism>
<evidence type="ECO:0000313" key="2">
    <source>
        <dbReference type="EMBL" id="GEO82261.1"/>
    </source>
</evidence>
<dbReference type="AlphaFoldDB" id="A0A512H9X9"/>
<reference evidence="2 3" key="1">
    <citation type="submission" date="2019-07" db="EMBL/GenBank/DDBJ databases">
        <title>Whole genome shotgun sequence of Rhodospirillum oryzae NBRC 107573.</title>
        <authorList>
            <person name="Hosoyama A."/>
            <person name="Uohara A."/>
            <person name="Ohji S."/>
            <person name="Ichikawa N."/>
        </authorList>
    </citation>
    <scope>NUCLEOTIDE SEQUENCE [LARGE SCALE GENOMIC DNA]</scope>
    <source>
        <strain evidence="2 3">NBRC 107573</strain>
    </source>
</reference>
<dbReference type="GO" id="GO:0120147">
    <property type="term" value="F:formylglycine-generating oxidase activity"/>
    <property type="evidence" value="ECO:0007669"/>
    <property type="project" value="TreeGrafter"/>
</dbReference>
<dbReference type="InterPro" id="IPR042095">
    <property type="entry name" value="SUMF_sf"/>
</dbReference>
<proteinExistence type="predicted"/>
<dbReference type="Pfam" id="PF03781">
    <property type="entry name" value="FGE-sulfatase"/>
    <property type="match status" value="1"/>
</dbReference>
<evidence type="ECO:0000313" key="3">
    <source>
        <dbReference type="Proteomes" id="UP000321567"/>
    </source>
</evidence>
<dbReference type="PANTHER" id="PTHR23150">
    <property type="entry name" value="SULFATASE MODIFYING FACTOR 1, 2"/>
    <property type="match status" value="1"/>
</dbReference>
<dbReference type="Proteomes" id="UP000321567">
    <property type="component" value="Unassembled WGS sequence"/>
</dbReference>
<dbReference type="InterPro" id="IPR005532">
    <property type="entry name" value="SUMF_dom"/>
</dbReference>
<accession>A0A512H9X9</accession>
<sequence>MRAGKGHGGRSRTGLRGFFLFLLVAGGVPPVRGEEPVAGPPFRDCPACPEMIPLRPGSFVMGSATGRKESGPPLAVTLSRPFALARTETTFDEWQACVDDGACAGGQDDHGWGRGTRPVMNVSWDDAVAYTRWLSRRTGWLYRLPSEAEWEYAARAGTTSAWWFGETLGPRQVNCRHCTTDPWDNRGTAPVATYPANPWGFFDMNGNLWEWVADCWTPTLLGHAPDGHAVTQASDCAARAMRGGAWYYIPALSRSEARARTLGAVGSYVVGFRVLREPRRVVPEAESPERTR</sequence>
<comment type="caution">
    <text evidence="2">The sequence shown here is derived from an EMBL/GenBank/DDBJ whole genome shotgun (WGS) entry which is preliminary data.</text>
</comment>
<protein>
    <submittedName>
        <fullName evidence="2">Protein 3-oxoalanine-generating enzyme family protein</fullName>
    </submittedName>
</protein>
<dbReference type="PANTHER" id="PTHR23150:SF35">
    <property type="entry name" value="BLL6746 PROTEIN"/>
    <property type="match status" value="1"/>
</dbReference>
<keyword evidence="3" id="KW-1185">Reference proteome</keyword>
<gene>
    <name evidence="2" type="ORF">ROR02_23920</name>
</gene>
<evidence type="ECO:0000259" key="1">
    <source>
        <dbReference type="Pfam" id="PF03781"/>
    </source>
</evidence>